<organism evidence="2 3">
    <name type="scientific">Glossina palpalis gambiensis</name>
    <dbReference type="NCBI Taxonomy" id="67801"/>
    <lineage>
        <taxon>Eukaryota</taxon>
        <taxon>Metazoa</taxon>
        <taxon>Ecdysozoa</taxon>
        <taxon>Arthropoda</taxon>
        <taxon>Hexapoda</taxon>
        <taxon>Insecta</taxon>
        <taxon>Pterygota</taxon>
        <taxon>Neoptera</taxon>
        <taxon>Endopterygota</taxon>
        <taxon>Diptera</taxon>
        <taxon>Brachycera</taxon>
        <taxon>Muscomorpha</taxon>
        <taxon>Hippoboscoidea</taxon>
        <taxon>Glossinidae</taxon>
        <taxon>Glossina</taxon>
    </lineage>
</organism>
<reference evidence="3" key="1">
    <citation type="submission" date="2015-01" db="EMBL/GenBank/DDBJ databases">
        <authorList>
            <person name="Aksoy S."/>
            <person name="Warren W."/>
            <person name="Wilson R.K."/>
        </authorList>
    </citation>
    <scope>NUCLEOTIDE SEQUENCE [LARGE SCALE GENOMIC DNA]</scope>
    <source>
        <strain evidence="3">IAEA</strain>
    </source>
</reference>
<feature type="chain" id="PRO_5008404175" evidence="1">
    <location>
        <begin position="19"/>
        <end position="124"/>
    </location>
</feature>
<dbReference type="Proteomes" id="UP000092460">
    <property type="component" value="Unassembled WGS sequence"/>
</dbReference>
<dbReference type="VEuPathDB" id="VectorBase:GPPI009686"/>
<proteinExistence type="predicted"/>
<accession>A0A1B0AV31</accession>
<feature type="signal peptide" evidence="1">
    <location>
        <begin position="1"/>
        <end position="18"/>
    </location>
</feature>
<dbReference type="EMBL" id="JXJN01003920">
    <property type="status" value="NOT_ANNOTATED_CDS"/>
    <property type="molecule type" value="Genomic_DNA"/>
</dbReference>
<dbReference type="AlphaFoldDB" id="A0A1B0AV31"/>
<keyword evidence="1" id="KW-0732">Signal</keyword>
<evidence type="ECO:0000313" key="2">
    <source>
        <dbReference type="EnsemblMetazoa" id="GPPI009686-PA"/>
    </source>
</evidence>
<reference evidence="2" key="2">
    <citation type="submission" date="2020-05" db="UniProtKB">
        <authorList>
            <consortium name="EnsemblMetazoa"/>
        </authorList>
    </citation>
    <scope>IDENTIFICATION</scope>
    <source>
        <strain evidence="2">IAEA</strain>
    </source>
</reference>
<dbReference type="EMBL" id="JXJN01003921">
    <property type="status" value="NOT_ANNOTATED_CDS"/>
    <property type="molecule type" value="Genomic_DNA"/>
</dbReference>
<keyword evidence="3" id="KW-1185">Reference proteome</keyword>
<dbReference type="EnsemblMetazoa" id="GPPI009686-RA">
    <property type="protein sequence ID" value="GPPI009686-PA"/>
    <property type="gene ID" value="GPPI009686"/>
</dbReference>
<dbReference type="EMBL" id="JXJN01003919">
    <property type="status" value="NOT_ANNOTATED_CDS"/>
    <property type="molecule type" value="Genomic_DNA"/>
</dbReference>
<sequence>MFLLNLPLMIFAFVMLLADRWIGIAASASIPYAAYLIYNLFFIDESVAGSTKGLHELVFFQKNAQQSPAPAQVNLKSLILNTIRLFALSSYKPILAIGANNVWIEERVNNHFDLKIREGDHVKI</sequence>
<name>A0A1B0AV31_9MUSC</name>
<evidence type="ECO:0000313" key="3">
    <source>
        <dbReference type="Proteomes" id="UP000092460"/>
    </source>
</evidence>
<evidence type="ECO:0000256" key="1">
    <source>
        <dbReference type="SAM" id="SignalP"/>
    </source>
</evidence>
<protein>
    <submittedName>
        <fullName evidence="2">Uncharacterized protein</fullName>
    </submittedName>
</protein>